<sequence>MNSQIEGYPQIANLMSNHEEFAILRNFGNLGMLNLLHMQSELMHLEEKYCKISDDDENNSTIPYRSRDWWSLTREDCEGRSEQWDILLEIREKLKDYHEQIARQSSAMSRPKPNHYDLSFFREWLEDSRTGNFPLRGIDRHAWNDIYESDLIALHPRETPDHFSRWFINTIVPYFHQVVGWRIKRPLVPNHEKMWSYSDDIILLILDIIGTILASLLPIASIVALYFVASMQARLGILTGFTALFAVCLKLVTGSRKIEIFAATSA</sequence>
<keyword evidence="1" id="KW-1133">Transmembrane helix</keyword>
<proteinExistence type="predicted"/>
<feature type="transmembrane region" description="Helical" evidence="1">
    <location>
        <begin position="201"/>
        <end position="229"/>
    </location>
</feature>
<organism evidence="3 4">
    <name type="scientific">Lachnellula suecica</name>
    <dbReference type="NCBI Taxonomy" id="602035"/>
    <lineage>
        <taxon>Eukaryota</taxon>
        <taxon>Fungi</taxon>
        <taxon>Dikarya</taxon>
        <taxon>Ascomycota</taxon>
        <taxon>Pezizomycotina</taxon>
        <taxon>Leotiomycetes</taxon>
        <taxon>Helotiales</taxon>
        <taxon>Lachnaceae</taxon>
        <taxon>Lachnellula</taxon>
    </lineage>
</organism>
<feature type="transmembrane region" description="Helical" evidence="1">
    <location>
        <begin position="235"/>
        <end position="252"/>
    </location>
</feature>
<dbReference type="InterPro" id="IPR046529">
    <property type="entry name" value="DUF6594"/>
</dbReference>
<comment type="caution">
    <text evidence="3">The sequence shown here is derived from an EMBL/GenBank/DDBJ whole genome shotgun (WGS) entry which is preliminary data.</text>
</comment>
<protein>
    <recommendedName>
        <fullName evidence="2">DUF6594 domain-containing protein</fullName>
    </recommendedName>
</protein>
<evidence type="ECO:0000256" key="1">
    <source>
        <dbReference type="SAM" id="Phobius"/>
    </source>
</evidence>
<reference evidence="3 4" key="1">
    <citation type="submission" date="2018-05" db="EMBL/GenBank/DDBJ databases">
        <title>Genome sequencing and assembly of the regulated plant pathogen Lachnellula willkommii and related sister species for the development of diagnostic species identification markers.</title>
        <authorList>
            <person name="Giroux E."/>
            <person name="Bilodeau G."/>
        </authorList>
    </citation>
    <scope>NUCLEOTIDE SEQUENCE [LARGE SCALE GENOMIC DNA]</scope>
    <source>
        <strain evidence="3 4">CBS 268.59</strain>
    </source>
</reference>
<keyword evidence="4" id="KW-1185">Reference proteome</keyword>
<dbReference type="PANTHER" id="PTHR34502:SF5">
    <property type="entry name" value="DUF6594 DOMAIN-CONTAINING PROTEIN"/>
    <property type="match status" value="1"/>
</dbReference>
<name>A0A8T9BYN8_9HELO</name>
<keyword evidence="1" id="KW-0812">Transmembrane</keyword>
<dbReference type="Proteomes" id="UP000469558">
    <property type="component" value="Unassembled WGS sequence"/>
</dbReference>
<dbReference type="EMBL" id="QGMK01001340">
    <property type="protein sequence ID" value="TVY69010.1"/>
    <property type="molecule type" value="Genomic_DNA"/>
</dbReference>
<keyword evidence="1" id="KW-0472">Membrane</keyword>
<dbReference type="Pfam" id="PF20237">
    <property type="entry name" value="DUF6594"/>
    <property type="match status" value="1"/>
</dbReference>
<dbReference type="PANTHER" id="PTHR34502">
    <property type="entry name" value="DUF6594 DOMAIN-CONTAINING PROTEIN-RELATED"/>
    <property type="match status" value="1"/>
</dbReference>
<dbReference type="AlphaFoldDB" id="A0A8T9BYN8"/>
<evidence type="ECO:0000313" key="3">
    <source>
        <dbReference type="EMBL" id="TVY69010.1"/>
    </source>
</evidence>
<feature type="domain" description="DUF6594" evidence="2">
    <location>
        <begin position="8"/>
        <end position="266"/>
    </location>
</feature>
<dbReference type="OrthoDB" id="5342093at2759"/>
<gene>
    <name evidence="3" type="ORF">LSUE1_G008007</name>
</gene>
<accession>A0A8T9BYN8</accession>
<evidence type="ECO:0000259" key="2">
    <source>
        <dbReference type="Pfam" id="PF20237"/>
    </source>
</evidence>
<evidence type="ECO:0000313" key="4">
    <source>
        <dbReference type="Proteomes" id="UP000469558"/>
    </source>
</evidence>